<keyword evidence="3" id="KW-1185">Reference proteome</keyword>
<dbReference type="PANTHER" id="PTHR12319:SF2">
    <property type="entry name" value="CYSTATIN-LIKE PROTEIN-RELATED"/>
    <property type="match status" value="1"/>
</dbReference>
<dbReference type="SMART" id="SM00043">
    <property type="entry name" value="CY"/>
    <property type="match status" value="1"/>
</dbReference>
<organism evidence="3 4">
    <name type="scientific">Drosophila lebanonensis</name>
    <name type="common">Fruit fly</name>
    <name type="synonym">Scaptodrosophila lebanonensis</name>
    <dbReference type="NCBI Taxonomy" id="7225"/>
    <lineage>
        <taxon>Eukaryota</taxon>
        <taxon>Metazoa</taxon>
        <taxon>Ecdysozoa</taxon>
        <taxon>Arthropoda</taxon>
        <taxon>Hexapoda</taxon>
        <taxon>Insecta</taxon>
        <taxon>Pterygota</taxon>
        <taxon>Neoptera</taxon>
        <taxon>Endopterygota</taxon>
        <taxon>Diptera</taxon>
        <taxon>Brachycera</taxon>
        <taxon>Muscomorpha</taxon>
        <taxon>Ephydroidea</taxon>
        <taxon>Drosophilidae</taxon>
        <taxon>Scaptodrosophila</taxon>
    </lineage>
</organism>
<dbReference type="AlphaFoldDB" id="A0A6J2TKD9"/>
<dbReference type="InterPro" id="IPR046350">
    <property type="entry name" value="Cystatin_sf"/>
</dbReference>
<dbReference type="SUPFAM" id="SSF54403">
    <property type="entry name" value="Cystatin/monellin"/>
    <property type="match status" value="1"/>
</dbReference>
<dbReference type="Gene3D" id="3.10.450.10">
    <property type="match status" value="1"/>
</dbReference>
<reference evidence="4" key="1">
    <citation type="submission" date="2025-08" db="UniProtKB">
        <authorList>
            <consortium name="RefSeq"/>
        </authorList>
    </citation>
    <scope>IDENTIFICATION</scope>
    <source>
        <strain evidence="4">11010-0011.00</strain>
        <tissue evidence="4">Whole body</tissue>
    </source>
</reference>
<feature type="domain" description="Cystatin" evidence="2">
    <location>
        <begin position="25"/>
        <end position="115"/>
    </location>
</feature>
<evidence type="ECO:0000313" key="3">
    <source>
        <dbReference type="Proteomes" id="UP000504634"/>
    </source>
</evidence>
<accession>A0A6J2TKD9</accession>
<dbReference type="GeneID" id="115625542"/>
<dbReference type="InterPro" id="IPR053128">
    <property type="entry name" value="Cystatin-like"/>
</dbReference>
<evidence type="ECO:0000256" key="1">
    <source>
        <dbReference type="SAM" id="SignalP"/>
    </source>
</evidence>
<evidence type="ECO:0000259" key="2">
    <source>
        <dbReference type="SMART" id="SM00043"/>
    </source>
</evidence>
<proteinExistence type="predicted"/>
<gene>
    <name evidence="4" type="primary">LOC115625542</name>
</gene>
<evidence type="ECO:0000313" key="4">
    <source>
        <dbReference type="RefSeq" id="XP_030376479.1"/>
    </source>
</evidence>
<dbReference type="RefSeq" id="XP_030376479.1">
    <property type="nucleotide sequence ID" value="XM_030520619.1"/>
</dbReference>
<dbReference type="InterPro" id="IPR000010">
    <property type="entry name" value="Cystatin_dom"/>
</dbReference>
<feature type="signal peptide" evidence="1">
    <location>
        <begin position="1"/>
        <end position="19"/>
    </location>
</feature>
<dbReference type="PANTHER" id="PTHR12319">
    <property type="entry name" value="CYSTATIN-RELATED"/>
    <property type="match status" value="1"/>
</dbReference>
<dbReference type="OrthoDB" id="1908104at2759"/>
<sequence>MFVAKLLLVCSATFLVANALPQGFGALGAPSQLSGSSLQAAEETLRSSLTKLASGDGPSYRLSKILSASYQVVSGSLNKYRAELVDGNGSTKVCDIDIWSQSWLPNGIQVTFRCAGEPELVKNHNA</sequence>
<keyword evidence="1" id="KW-0732">Signal</keyword>
<protein>
    <submittedName>
        <fullName evidence="4">Sarcocystatin-A-like</fullName>
    </submittedName>
</protein>
<dbReference type="Proteomes" id="UP000504634">
    <property type="component" value="Unplaced"/>
</dbReference>
<name>A0A6J2TKD9_DROLE</name>
<dbReference type="GO" id="GO:0004869">
    <property type="term" value="F:cysteine-type endopeptidase inhibitor activity"/>
    <property type="evidence" value="ECO:0007669"/>
    <property type="project" value="InterPro"/>
</dbReference>
<dbReference type="CDD" id="cd00042">
    <property type="entry name" value="CY"/>
    <property type="match status" value="1"/>
</dbReference>
<feature type="chain" id="PRO_5026920635" evidence="1">
    <location>
        <begin position="20"/>
        <end position="126"/>
    </location>
</feature>